<feature type="compositionally biased region" description="Low complexity" evidence="1">
    <location>
        <begin position="7"/>
        <end position="26"/>
    </location>
</feature>
<dbReference type="AlphaFoldDB" id="A0AAN7BHM5"/>
<evidence type="ECO:0000313" key="3">
    <source>
        <dbReference type="Proteomes" id="UP001301958"/>
    </source>
</evidence>
<reference evidence="2" key="1">
    <citation type="journal article" date="2023" name="Mol. Phylogenet. Evol.">
        <title>Genome-scale phylogeny and comparative genomics of the fungal order Sordariales.</title>
        <authorList>
            <person name="Hensen N."/>
            <person name="Bonometti L."/>
            <person name="Westerberg I."/>
            <person name="Brannstrom I.O."/>
            <person name="Guillou S."/>
            <person name="Cros-Aarteil S."/>
            <person name="Calhoun S."/>
            <person name="Haridas S."/>
            <person name="Kuo A."/>
            <person name="Mondo S."/>
            <person name="Pangilinan J."/>
            <person name="Riley R."/>
            <person name="LaButti K."/>
            <person name="Andreopoulos B."/>
            <person name="Lipzen A."/>
            <person name="Chen C."/>
            <person name="Yan M."/>
            <person name="Daum C."/>
            <person name="Ng V."/>
            <person name="Clum A."/>
            <person name="Steindorff A."/>
            <person name="Ohm R.A."/>
            <person name="Martin F."/>
            <person name="Silar P."/>
            <person name="Natvig D.O."/>
            <person name="Lalanne C."/>
            <person name="Gautier V."/>
            <person name="Ament-Velasquez S.L."/>
            <person name="Kruys A."/>
            <person name="Hutchinson M.I."/>
            <person name="Powell A.J."/>
            <person name="Barry K."/>
            <person name="Miller A.N."/>
            <person name="Grigoriev I.V."/>
            <person name="Debuchy R."/>
            <person name="Gladieux P."/>
            <person name="Hiltunen Thoren M."/>
            <person name="Johannesson H."/>
        </authorList>
    </citation>
    <scope>NUCLEOTIDE SEQUENCE</scope>
    <source>
        <strain evidence="2">CBS 990.96</strain>
    </source>
</reference>
<keyword evidence="3" id="KW-1185">Reference proteome</keyword>
<dbReference type="PANTHER" id="PTHR34365">
    <property type="entry name" value="ENOLASE (DUF1399)"/>
    <property type="match status" value="1"/>
</dbReference>
<dbReference type="InterPro" id="IPR009836">
    <property type="entry name" value="GRDP-like"/>
</dbReference>
<gene>
    <name evidence="2" type="ORF">QBC38DRAFT_45740</name>
</gene>
<dbReference type="EMBL" id="MU865422">
    <property type="protein sequence ID" value="KAK4223575.1"/>
    <property type="molecule type" value="Genomic_DNA"/>
</dbReference>
<feature type="region of interest" description="Disordered" evidence="1">
    <location>
        <begin position="1"/>
        <end position="45"/>
    </location>
</feature>
<dbReference type="Pfam" id="PF07173">
    <property type="entry name" value="GRDP-like"/>
    <property type="match status" value="1"/>
</dbReference>
<organism evidence="2 3">
    <name type="scientific">Podospora fimiseda</name>
    <dbReference type="NCBI Taxonomy" id="252190"/>
    <lineage>
        <taxon>Eukaryota</taxon>
        <taxon>Fungi</taxon>
        <taxon>Dikarya</taxon>
        <taxon>Ascomycota</taxon>
        <taxon>Pezizomycotina</taxon>
        <taxon>Sordariomycetes</taxon>
        <taxon>Sordariomycetidae</taxon>
        <taxon>Sordariales</taxon>
        <taxon>Podosporaceae</taxon>
        <taxon>Podospora</taxon>
    </lineage>
</organism>
<dbReference type="Proteomes" id="UP001301958">
    <property type="component" value="Unassembled WGS sequence"/>
</dbReference>
<feature type="region of interest" description="Disordered" evidence="1">
    <location>
        <begin position="374"/>
        <end position="400"/>
    </location>
</feature>
<evidence type="ECO:0000256" key="1">
    <source>
        <dbReference type="SAM" id="MobiDB-lite"/>
    </source>
</evidence>
<evidence type="ECO:0000313" key="2">
    <source>
        <dbReference type="EMBL" id="KAK4223575.1"/>
    </source>
</evidence>
<name>A0AAN7BHM5_9PEZI</name>
<dbReference type="PANTHER" id="PTHR34365:SF7">
    <property type="entry name" value="GLYCINE-RICH DOMAIN-CONTAINING PROTEIN 1"/>
    <property type="match status" value="1"/>
</dbReference>
<sequence>MNRLSRRLSFFGRRDSSQASSSRQPEPSIPPPIEEQIQEQAPPPSYTVENQRVIDEIDLTAAFENLRLDNGPHDPNSERCLAHLKLLFTIQTMKEEVGYTDGLFGLWDSLAGPIDELVPPGSPDTKKEKGVTVGDELQKILRDRIFSNLSLMREKRWALYVARAVDRYETWWKTLPGKPLTEFDMETPGSTTYADFPSDVPMLLFGWNEENLPPLDVLMVWHTHMLNPRAYLEDCMLAGLRSLWLTGMPWSAVNQVIDNNFAYKVSDRAKADWTKSTGLAWDNADEPMVKTVNCPHCEVPNEIPWTTCGISKDYRGRIDDDVATNLVGHGYGDGELHHPCVGAACGIVIQRQLLCVAKFVKDFKSLLGPESRPMPGTILDPVTGKPQHRPLRSDPLPRTFPNQMLKSGVDEMRICFMDLLTTGLDRIPDLSMKHVRTKIEMVLKSGRNIREITGRRATLDTIARISIRKMMSRYWDNHSLFALDLAGGVMRQGVFIEKMYKLDWLHSPSARDTMKRLLVKYERFMSIVVKGTWEKKIAVPTLDVDLAWHTHQLSPSAYYTWTVRNVNKFLDHDDKIDEGTLNKQFEWTSKQYQERYNEVYSECTCWYCESIRSTHISSIGSALRLSNNESIAETFHTSGRATQCSPTNSAHISAHNAVTAHSNLNGDNTNTTVTQRVKAQLAALQQKRLENAYAKVCARSAKQGRKPPERETYYDHWGFMVPYQYPYMYAVWWYPGMYYGYPPMAMTACGNGWGDCASGTCGGGVASGGCGGCGGG</sequence>
<proteinExistence type="predicted"/>
<accession>A0AAN7BHM5</accession>
<protein>
    <submittedName>
        <fullName evidence="2">Uncharacterized protein</fullName>
    </submittedName>
</protein>
<comment type="caution">
    <text evidence="2">The sequence shown here is derived from an EMBL/GenBank/DDBJ whole genome shotgun (WGS) entry which is preliminary data.</text>
</comment>
<reference evidence="2" key="2">
    <citation type="submission" date="2023-05" db="EMBL/GenBank/DDBJ databases">
        <authorList>
            <consortium name="Lawrence Berkeley National Laboratory"/>
            <person name="Steindorff A."/>
            <person name="Hensen N."/>
            <person name="Bonometti L."/>
            <person name="Westerberg I."/>
            <person name="Brannstrom I.O."/>
            <person name="Guillou S."/>
            <person name="Cros-Aarteil S."/>
            <person name="Calhoun S."/>
            <person name="Haridas S."/>
            <person name="Kuo A."/>
            <person name="Mondo S."/>
            <person name="Pangilinan J."/>
            <person name="Riley R."/>
            <person name="Labutti K."/>
            <person name="Andreopoulos B."/>
            <person name="Lipzen A."/>
            <person name="Chen C."/>
            <person name="Yanf M."/>
            <person name="Daum C."/>
            <person name="Ng V."/>
            <person name="Clum A."/>
            <person name="Ohm R."/>
            <person name="Martin F."/>
            <person name="Silar P."/>
            <person name="Natvig D."/>
            <person name="Lalanne C."/>
            <person name="Gautier V."/>
            <person name="Ament-Velasquez S.L."/>
            <person name="Kruys A."/>
            <person name="Hutchinson M.I."/>
            <person name="Powell A.J."/>
            <person name="Barry K."/>
            <person name="Miller A.N."/>
            <person name="Grigoriev I.V."/>
            <person name="Debuchy R."/>
            <person name="Gladieux P."/>
            <person name="Thoren M.H."/>
            <person name="Johannesson H."/>
        </authorList>
    </citation>
    <scope>NUCLEOTIDE SEQUENCE</scope>
    <source>
        <strain evidence="2">CBS 990.96</strain>
    </source>
</reference>